<name>A0A5A7N9I8_9PROT</name>
<gene>
    <name evidence="1" type="ORF">JCM17846_24500</name>
</gene>
<evidence type="ECO:0000313" key="1">
    <source>
        <dbReference type="EMBL" id="GER04768.1"/>
    </source>
</evidence>
<dbReference type="InterPro" id="IPR036102">
    <property type="entry name" value="OsmC/Ohrsf"/>
</dbReference>
<dbReference type="NCBIfam" id="NF041052">
    <property type="entry name" value="OsmC_like_Se"/>
    <property type="match status" value="1"/>
</dbReference>
<evidence type="ECO:0008006" key="3">
    <source>
        <dbReference type="Google" id="ProtNLM"/>
    </source>
</evidence>
<dbReference type="InterPro" id="IPR015946">
    <property type="entry name" value="KH_dom-like_a/b"/>
</dbReference>
<dbReference type="SUPFAM" id="SSF82784">
    <property type="entry name" value="OsmC-like"/>
    <property type="match status" value="2"/>
</dbReference>
<dbReference type="EMBL" id="BKCN01000013">
    <property type="protein sequence ID" value="GER04768.1"/>
    <property type="molecule type" value="Genomic_DNA"/>
</dbReference>
<reference evidence="1 2" key="1">
    <citation type="submission" date="2019-09" db="EMBL/GenBank/DDBJ databases">
        <title>NBRP : Genome information of microbial organism related human and environment.</title>
        <authorList>
            <person name="Hattori M."/>
            <person name="Oshima K."/>
            <person name="Inaba H."/>
            <person name="Suda W."/>
            <person name="Sakamoto M."/>
            <person name="Iino T."/>
            <person name="Kitahara M."/>
            <person name="Oshida Y."/>
            <person name="Iida T."/>
            <person name="Kudo T."/>
            <person name="Itoh T."/>
            <person name="Ohkuma M."/>
        </authorList>
    </citation>
    <scope>NUCLEOTIDE SEQUENCE [LARGE SCALE GENOMIC DNA]</scope>
    <source>
        <strain evidence="1 2">Q-1</strain>
    </source>
</reference>
<comment type="caution">
    <text evidence="1">The sequence shown here is derived from an EMBL/GenBank/DDBJ whole genome shotgun (WGS) entry which is preliminary data.</text>
</comment>
<dbReference type="Proteomes" id="UP000324996">
    <property type="component" value="Unassembled WGS sequence"/>
</dbReference>
<dbReference type="Gene3D" id="3.30.300.20">
    <property type="match status" value="2"/>
</dbReference>
<dbReference type="RefSeq" id="WP_150007218.1">
    <property type="nucleotide sequence ID" value="NZ_BKCN01000013.1"/>
</dbReference>
<proteinExistence type="predicted"/>
<organism evidence="1 2">
    <name type="scientific">Iodidimonas nitroreducens</name>
    <dbReference type="NCBI Taxonomy" id="1236968"/>
    <lineage>
        <taxon>Bacteria</taxon>
        <taxon>Pseudomonadati</taxon>
        <taxon>Pseudomonadota</taxon>
        <taxon>Alphaproteobacteria</taxon>
        <taxon>Iodidimonadales</taxon>
        <taxon>Iodidimonadaceae</taxon>
        <taxon>Iodidimonas</taxon>
    </lineage>
</organism>
<dbReference type="AlphaFoldDB" id="A0A5A7N9I8"/>
<keyword evidence="2" id="KW-1185">Reference proteome</keyword>
<protein>
    <recommendedName>
        <fullName evidence="3">OsmC-like protein</fullName>
    </recommendedName>
</protein>
<evidence type="ECO:0000313" key="2">
    <source>
        <dbReference type="Proteomes" id="UP000324996"/>
    </source>
</evidence>
<sequence length="400" mass="42721">MKSIQTMNMPLACPVALPVDGLEPWMSGSSSASTLHLHTVAGAMEGMQKQALVVDAASQRIWNFACDEGPYLNGTDLAPFPLAYFNSGLGFSLFCEIENLAHARGVRLDDLELCLDSFYGMEGSALKGTMTGSALPPVLAINAKTDLDRPALMQLVADAVSAAPANALLRAALDSEFLGSHNDQALEVKDLNRIDGACLPNPQAILDSIKADDRADVRDDIVTKLSQTEAVFGVEGGAGTSLQADQSRQLHIRGLIHRRSDGLLENKVQLYKPIGSVFRFLGDSAPQFGGTGRAPSGLAYLSAGLAFCYLTQIGRFAHIKKLPLSHYSLHQDTRFSLPGASSGTMEVASAKAVQSHVHIRSDAPDAEIAHLMIMAEQTCFLHAACRTALKLKIRVQPLAG</sequence>
<accession>A0A5A7N9I8</accession>
<dbReference type="InterPro" id="IPR003718">
    <property type="entry name" value="OsmC/Ohr_fam"/>
</dbReference>
<dbReference type="Pfam" id="PF02566">
    <property type="entry name" value="OsmC"/>
    <property type="match status" value="1"/>
</dbReference>